<protein>
    <submittedName>
        <fullName evidence="1">Uncharacterized protein</fullName>
    </submittedName>
</protein>
<proteinExistence type="predicted"/>
<evidence type="ECO:0000313" key="1">
    <source>
        <dbReference type="EMBL" id="WWD17559.1"/>
    </source>
</evidence>
<evidence type="ECO:0000313" key="2">
    <source>
        <dbReference type="Proteomes" id="UP000322225"/>
    </source>
</evidence>
<gene>
    <name evidence="1" type="ORF">CI109_102000</name>
</gene>
<dbReference type="EMBL" id="CP144053">
    <property type="protein sequence ID" value="WWD17559.1"/>
    <property type="molecule type" value="Genomic_DNA"/>
</dbReference>
<dbReference type="OrthoDB" id="1894652at2759"/>
<organism evidence="1 2">
    <name type="scientific">Kwoniella shandongensis</name>
    <dbReference type="NCBI Taxonomy" id="1734106"/>
    <lineage>
        <taxon>Eukaryota</taxon>
        <taxon>Fungi</taxon>
        <taxon>Dikarya</taxon>
        <taxon>Basidiomycota</taxon>
        <taxon>Agaricomycotina</taxon>
        <taxon>Tremellomycetes</taxon>
        <taxon>Tremellales</taxon>
        <taxon>Cryptococcaceae</taxon>
        <taxon>Kwoniella</taxon>
    </lineage>
</organism>
<dbReference type="CDD" id="cd22209">
    <property type="entry name" value="EMC10"/>
    <property type="match status" value="1"/>
</dbReference>
<dbReference type="Proteomes" id="UP000322225">
    <property type="component" value="Chromosome 3"/>
</dbReference>
<dbReference type="RefSeq" id="XP_031858031.1">
    <property type="nucleotide sequence ID" value="XM_032007685.1"/>
</dbReference>
<accession>A0A5M6BQS2</accession>
<reference evidence="1" key="2">
    <citation type="submission" date="2024-01" db="EMBL/GenBank/DDBJ databases">
        <title>Comparative genomics of Cryptococcus and Kwoniella reveals pathogenesis evolution and contrasting modes of karyotype evolution via chromosome fusion or intercentromeric recombination.</title>
        <authorList>
            <person name="Coelho M.A."/>
            <person name="David-Palma M."/>
            <person name="Shea T."/>
            <person name="Bowers K."/>
            <person name="McGinley-Smith S."/>
            <person name="Mohammad A.W."/>
            <person name="Gnirke A."/>
            <person name="Yurkov A.M."/>
            <person name="Nowrousian M."/>
            <person name="Sun S."/>
            <person name="Cuomo C.A."/>
            <person name="Heitman J."/>
        </authorList>
    </citation>
    <scope>NUCLEOTIDE SEQUENCE</scope>
    <source>
        <strain evidence="1">CBS 12478</strain>
    </source>
</reference>
<dbReference type="KEGG" id="ksn:43591856"/>
<keyword evidence="2" id="KW-1185">Reference proteome</keyword>
<dbReference type="Pfam" id="PF21203">
    <property type="entry name" value="ECM10"/>
    <property type="match status" value="1"/>
</dbReference>
<dbReference type="GeneID" id="43591856"/>
<reference evidence="1" key="1">
    <citation type="submission" date="2017-08" db="EMBL/GenBank/DDBJ databases">
        <authorList>
            <person name="Cuomo C."/>
            <person name="Billmyre B."/>
            <person name="Heitman J."/>
        </authorList>
    </citation>
    <scope>NUCLEOTIDE SEQUENCE</scope>
    <source>
        <strain evidence="1">CBS 12478</strain>
    </source>
</reference>
<name>A0A5M6BQS2_9TREE</name>
<sequence length="221" mass="23666">MSPTLLPLFAVLLLATLALAQNTYTVHHRFLPHPAPSTPPPFVSFGSFTPVARSLDLQVDALTGKQEVGQTDDGKGWYQVGVAAEEDDEWLIASTRACYLSSPPKVRIHIDDSLIPSHISIQPSSSSLTSCQTTTNSTSVKLPSKPEEIVWERYTSGKTRGPSLAPPPPIDTTTGAPIEPVPEKTFLAKYWMYILGAALFLFSQLAPEEPKPAGGGGGAAK</sequence>
<dbReference type="AlphaFoldDB" id="A0A5M6BQS2"/>